<dbReference type="PROSITE" id="PS50977">
    <property type="entry name" value="HTH_TETR_2"/>
    <property type="match status" value="2"/>
</dbReference>
<feature type="domain" description="HTH tetR-type" evidence="3">
    <location>
        <begin position="10"/>
        <end position="70"/>
    </location>
</feature>
<feature type="domain" description="HTH tetR-type" evidence="3">
    <location>
        <begin position="206"/>
        <end position="266"/>
    </location>
</feature>
<dbReference type="SUPFAM" id="SSF48498">
    <property type="entry name" value="Tetracyclin repressor-like, C-terminal domain"/>
    <property type="match status" value="1"/>
</dbReference>
<evidence type="ECO:0000256" key="1">
    <source>
        <dbReference type="ARBA" id="ARBA00023125"/>
    </source>
</evidence>
<accession>A0ABQ2MLD4</accession>
<dbReference type="Pfam" id="PF17932">
    <property type="entry name" value="TetR_C_24"/>
    <property type="match status" value="1"/>
</dbReference>
<comment type="caution">
    <text evidence="4">The sequence shown here is derived from an EMBL/GenBank/DDBJ whole genome shotgun (WGS) entry which is preliminary data.</text>
</comment>
<dbReference type="Pfam" id="PF00440">
    <property type="entry name" value="TetR_N"/>
    <property type="match status" value="2"/>
</dbReference>
<proteinExistence type="predicted"/>
<organism evidence="4 5">
    <name type="scientific">Streptomyces lasiicapitis</name>
    <dbReference type="NCBI Taxonomy" id="1923961"/>
    <lineage>
        <taxon>Bacteria</taxon>
        <taxon>Bacillati</taxon>
        <taxon>Actinomycetota</taxon>
        <taxon>Actinomycetes</taxon>
        <taxon>Kitasatosporales</taxon>
        <taxon>Streptomycetaceae</taxon>
        <taxon>Streptomyces</taxon>
    </lineage>
</organism>
<dbReference type="PROSITE" id="PS01081">
    <property type="entry name" value="HTH_TETR_1"/>
    <property type="match status" value="1"/>
</dbReference>
<dbReference type="Proteomes" id="UP000656881">
    <property type="component" value="Unassembled WGS sequence"/>
</dbReference>
<feature type="DNA-binding region" description="H-T-H motif" evidence="2">
    <location>
        <begin position="229"/>
        <end position="248"/>
    </location>
</feature>
<dbReference type="RefSeq" id="WP_189176507.1">
    <property type="nucleotide sequence ID" value="NZ_BMNG01000015.1"/>
</dbReference>
<dbReference type="InterPro" id="IPR001647">
    <property type="entry name" value="HTH_TetR"/>
</dbReference>
<gene>
    <name evidence="4" type="ORF">GCM10012286_63130</name>
</gene>
<reference evidence="5" key="1">
    <citation type="journal article" date="2019" name="Int. J. Syst. Evol. Microbiol.">
        <title>The Global Catalogue of Microorganisms (GCM) 10K type strain sequencing project: providing services to taxonomists for standard genome sequencing and annotation.</title>
        <authorList>
            <consortium name="The Broad Institute Genomics Platform"/>
            <consortium name="The Broad Institute Genome Sequencing Center for Infectious Disease"/>
            <person name="Wu L."/>
            <person name="Ma J."/>
        </authorList>
    </citation>
    <scope>NUCLEOTIDE SEQUENCE [LARGE SCALE GENOMIC DNA]</scope>
    <source>
        <strain evidence="5">CGMCC 4.7349</strain>
    </source>
</reference>
<dbReference type="InterPro" id="IPR041490">
    <property type="entry name" value="KstR2_TetR_C"/>
</dbReference>
<dbReference type="PANTHER" id="PTHR30055">
    <property type="entry name" value="HTH-TYPE TRANSCRIPTIONAL REGULATOR RUTR"/>
    <property type="match status" value="1"/>
</dbReference>
<evidence type="ECO:0000313" key="4">
    <source>
        <dbReference type="EMBL" id="GGO54118.1"/>
    </source>
</evidence>
<feature type="DNA-binding region" description="H-T-H motif" evidence="2">
    <location>
        <begin position="33"/>
        <end position="52"/>
    </location>
</feature>
<dbReference type="InterPro" id="IPR036271">
    <property type="entry name" value="Tet_transcr_reg_TetR-rel_C_sf"/>
</dbReference>
<dbReference type="PRINTS" id="PR00455">
    <property type="entry name" value="HTHTETR"/>
</dbReference>
<dbReference type="SUPFAM" id="SSF46689">
    <property type="entry name" value="Homeodomain-like"/>
    <property type="match status" value="2"/>
</dbReference>
<dbReference type="EMBL" id="BMNG01000015">
    <property type="protein sequence ID" value="GGO54118.1"/>
    <property type="molecule type" value="Genomic_DNA"/>
</dbReference>
<keyword evidence="1 2" id="KW-0238">DNA-binding</keyword>
<dbReference type="Gene3D" id="1.10.10.60">
    <property type="entry name" value="Homeodomain-like"/>
    <property type="match status" value="2"/>
</dbReference>
<evidence type="ECO:0000259" key="3">
    <source>
        <dbReference type="PROSITE" id="PS50977"/>
    </source>
</evidence>
<protein>
    <submittedName>
        <fullName evidence="4">TetR family transcriptional regulator</fullName>
    </submittedName>
</protein>
<dbReference type="InterPro" id="IPR023772">
    <property type="entry name" value="DNA-bd_HTH_TetR-type_CS"/>
</dbReference>
<name>A0ABQ2MLD4_9ACTN</name>
<evidence type="ECO:0000256" key="2">
    <source>
        <dbReference type="PROSITE-ProRule" id="PRU00335"/>
    </source>
</evidence>
<keyword evidence="5" id="KW-1185">Reference proteome</keyword>
<dbReference type="InterPro" id="IPR009057">
    <property type="entry name" value="Homeodomain-like_sf"/>
</dbReference>
<dbReference type="InterPro" id="IPR050109">
    <property type="entry name" value="HTH-type_TetR-like_transc_reg"/>
</dbReference>
<dbReference type="Gene3D" id="1.10.357.10">
    <property type="entry name" value="Tetracycline Repressor, domain 2"/>
    <property type="match status" value="2"/>
</dbReference>
<evidence type="ECO:0000313" key="5">
    <source>
        <dbReference type="Proteomes" id="UP000656881"/>
    </source>
</evidence>
<dbReference type="PANTHER" id="PTHR30055:SF237">
    <property type="entry name" value="TRANSCRIPTIONAL REPRESSOR MCE3R"/>
    <property type="match status" value="1"/>
</dbReference>
<sequence length="387" mass="42371">MTSQPVRRPRDRKQTIIRTAAELFSEKGFHGVHLGEIATAVGISTPALYRHFKGKSDLLARVLAEDCDRIQRIAGAADSAQGALRGLAEGVAERRELAVLWQREARNLPEELRDACQEQMRSVGERVAGLLRRERPELSAGGAELLAWASLRVAASPGHHRVPCTPARLQERMEQLSVLVLHHGTVHEDGPAHAPAKSAGGGLAPASRREALIGAATELFGSRGFHEVSLDDIGAAVGIAGPSVYKHFAGKGEILYELLNRGAAVLQLVLTRAMSTARTPQEALDALVRGYVEVVGEHTEMFSALVTEVINLPDDQRHAIRRIQHDYVAEWVELLRQVRPDLDRTDARLTVQGVLGMISDVWGIPHLRRRPRLAEELAGLSRLLFSC</sequence>